<name>A0A6J4S7M4_9ACTN</name>
<comment type="similarity">
    <text evidence="1 3">Belongs to the short-chain dehydrogenases/reductases (SDR) family.</text>
</comment>
<dbReference type="PROSITE" id="PS00061">
    <property type="entry name" value="ADH_SHORT"/>
    <property type="match status" value="1"/>
</dbReference>
<evidence type="ECO:0000256" key="1">
    <source>
        <dbReference type="ARBA" id="ARBA00006484"/>
    </source>
</evidence>
<dbReference type="CDD" id="cd05233">
    <property type="entry name" value="SDR_c"/>
    <property type="match status" value="1"/>
</dbReference>
<dbReference type="EMBL" id="CADCVU010000039">
    <property type="protein sequence ID" value="CAA9485444.1"/>
    <property type="molecule type" value="Genomic_DNA"/>
</dbReference>
<dbReference type="PRINTS" id="PR00081">
    <property type="entry name" value="GDHRDH"/>
</dbReference>
<dbReference type="PRINTS" id="PR00080">
    <property type="entry name" value="SDRFAMILY"/>
</dbReference>
<dbReference type="GO" id="GO:0004316">
    <property type="term" value="F:3-oxoacyl-[acyl-carrier-protein] reductase (NADPH) activity"/>
    <property type="evidence" value="ECO:0007669"/>
    <property type="project" value="UniProtKB-EC"/>
</dbReference>
<gene>
    <name evidence="4" type="ORF">AVDCRST_MAG45-421</name>
</gene>
<keyword evidence="2 4" id="KW-0560">Oxidoreductase</keyword>
<reference evidence="4" key="1">
    <citation type="submission" date="2020-02" db="EMBL/GenBank/DDBJ databases">
        <authorList>
            <person name="Meier V. D."/>
        </authorList>
    </citation>
    <scope>NUCLEOTIDE SEQUENCE</scope>
    <source>
        <strain evidence="4">AVDCRST_MAG45</strain>
    </source>
</reference>
<dbReference type="EC" id="1.1.1.100" evidence="4"/>
<sequence>MSTAVVTGGGRGLGLAIARRLAAQGLAVLITDLDAEAADHAARSLGAPAWSAALDVRDPEACREVAREAATRGALSVWVNNAGVLFAGSAWGHSDAEVELTVAVNLLGVVHGSRAALEQMADGGRILNVASLSALGLAPGLAVYAASKHAVLAFGTSLAADLHAAGRRIEVRTLCPDVIDTRMVRDQVDSPEAAILWSGPAPLAVDDVADRAMTLLAGPRPRAVVPAWRGELLRFLYRFPRLALPTLSLLARLGRERRERWRRRTGA</sequence>
<dbReference type="SUPFAM" id="SSF51735">
    <property type="entry name" value="NAD(P)-binding Rossmann-fold domains"/>
    <property type="match status" value="1"/>
</dbReference>
<accession>A0A6J4S7M4</accession>
<dbReference type="PANTHER" id="PTHR42760:SF133">
    <property type="entry name" value="3-OXOACYL-[ACYL-CARRIER-PROTEIN] REDUCTASE"/>
    <property type="match status" value="1"/>
</dbReference>
<dbReference type="AlphaFoldDB" id="A0A6J4S7M4"/>
<evidence type="ECO:0000313" key="4">
    <source>
        <dbReference type="EMBL" id="CAA9485444.1"/>
    </source>
</evidence>
<evidence type="ECO:0000256" key="2">
    <source>
        <dbReference type="ARBA" id="ARBA00023002"/>
    </source>
</evidence>
<dbReference type="Gene3D" id="3.40.50.720">
    <property type="entry name" value="NAD(P)-binding Rossmann-like Domain"/>
    <property type="match status" value="1"/>
</dbReference>
<organism evidence="4">
    <name type="scientific">uncultured Solirubrobacterales bacterium</name>
    <dbReference type="NCBI Taxonomy" id="768556"/>
    <lineage>
        <taxon>Bacteria</taxon>
        <taxon>Bacillati</taxon>
        <taxon>Actinomycetota</taxon>
        <taxon>Thermoleophilia</taxon>
        <taxon>Solirubrobacterales</taxon>
        <taxon>environmental samples</taxon>
    </lineage>
</organism>
<dbReference type="InterPro" id="IPR036291">
    <property type="entry name" value="NAD(P)-bd_dom_sf"/>
</dbReference>
<dbReference type="PANTHER" id="PTHR42760">
    <property type="entry name" value="SHORT-CHAIN DEHYDROGENASES/REDUCTASES FAMILY MEMBER"/>
    <property type="match status" value="1"/>
</dbReference>
<protein>
    <submittedName>
        <fullName evidence="4">3-oxoacyl-[acyl-carrier protein] reductase</fullName>
        <ecNumber evidence="4">1.1.1.100</ecNumber>
    </submittedName>
</protein>
<evidence type="ECO:0000256" key="3">
    <source>
        <dbReference type="RuleBase" id="RU000363"/>
    </source>
</evidence>
<dbReference type="InterPro" id="IPR002347">
    <property type="entry name" value="SDR_fam"/>
</dbReference>
<proteinExistence type="inferred from homology"/>
<dbReference type="InterPro" id="IPR020904">
    <property type="entry name" value="Sc_DH/Rdtase_CS"/>
</dbReference>
<dbReference type="Pfam" id="PF00106">
    <property type="entry name" value="adh_short"/>
    <property type="match status" value="1"/>
</dbReference>